<evidence type="ECO:0000313" key="3">
    <source>
        <dbReference type="Proteomes" id="UP000247698"/>
    </source>
</evidence>
<evidence type="ECO:0000313" key="2">
    <source>
        <dbReference type="EMBL" id="PXY84368.1"/>
    </source>
</evidence>
<dbReference type="InterPro" id="IPR011855">
    <property type="entry name" value="Phgtail_TP901_1"/>
</dbReference>
<dbReference type="RefSeq" id="WP_110445948.1">
    <property type="nucleotide sequence ID" value="NZ_QGLG01000002.1"/>
</dbReference>
<evidence type="ECO:0000256" key="1">
    <source>
        <dbReference type="SAM" id="MobiDB-lite"/>
    </source>
</evidence>
<dbReference type="Proteomes" id="UP000247698">
    <property type="component" value="Unassembled WGS sequence"/>
</dbReference>
<name>A0ABX5MZT5_9LACO</name>
<comment type="caution">
    <text evidence="2">The sequence shown here is derived from an EMBL/GenBank/DDBJ whole genome shotgun (WGS) entry which is preliminary data.</text>
</comment>
<dbReference type="PRINTS" id="PR01997">
    <property type="entry name" value="MTP2FAMILY"/>
</dbReference>
<protein>
    <submittedName>
        <fullName evidence="2">Phage major tail protein, TP901-1 family</fullName>
    </submittedName>
</protein>
<reference evidence="2 3" key="1">
    <citation type="submission" date="2018-05" db="EMBL/GenBank/DDBJ databases">
        <title>Reference genomes for bee gut microbiota database.</title>
        <authorList>
            <person name="Ellegaard K.M."/>
        </authorList>
    </citation>
    <scope>NUCLEOTIDE SEQUENCE [LARGE SCALE GENOMIC DNA]</scope>
    <source>
        <strain evidence="2 3">ESL0184</strain>
    </source>
</reference>
<organism evidence="2 3">
    <name type="scientific">Lactobacillus melliventris</name>
    <dbReference type="NCBI Taxonomy" id="1218507"/>
    <lineage>
        <taxon>Bacteria</taxon>
        <taxon>Bacillati</taxon>
        <taxon>Bacillota</taxon>
        <taxon>Bacilli</taxon>
        <taxon>Lactobacillales</taxon>
        <taxon>Lactobacillaceae</taxon>
        <taxon>Lactobacillus</taxon>
    </lineage>
</organism>
<sequence>MTDEIQVLQGIDTLLFARLLENAGKEEGRLIPYQTSLSFDPQRDSDSTATKSGNVATTSSLETNLEVEFVNNISKISDDLYTSLFKNKKVETWIVYRKRRNDEGKYYAIYMRGTVTEDSNDNDPDDNSTRDVTFTIDGTPKFGWLTLPEKAQAEVDYVFRGLETIDDSNKNGGGTEWQDTDTGAGSDDVSANESNQLPGNNKE</sequence>
<dbReference type="NCBIfam" id="TIGR02126">
    <property type="entry name" value="phgtail_TP901_1"/>
    <property type="match status" value="1"/>
</dbReference>
<feature type="compositionally biased region" description="Polar residues" evidence="1">
    <location>
        <begin position="47"/>
        <end position="56"/>
    </location>
</feature>
<feature type="region of interest" description="Disordered" evidence="1">
    <location>
        <begin position="36"/>
        <end position="56"/>
    </location>
</feature>
<keyword evidence="3" id="KW-1185">Reference proteome</keyword>
<proteinExistence type="predicted"/>
<gene>
    <name evidence="2" type="ORF">DK873_04230</name>
</gene>
<accession>A0ABX5MZT5</accession>
<dbReference type="EMBL" id="QGLG01000002">
    <property type="protein sequence ID" value="PXY84368.1"/>
    <property type="molecule type" value="Genomic_DNA"/>
</dbReference>
<feature type="compositionally biased region" description="Polar residues" evidence="1">
    <location>
        <begin position="189"/>
        <end position="203"/>
    </location>
</feature>
<dbReference type="InterPro" id="IPR022345">
    <property type="entry name" value="Phage_69_Orf23_MTP"/>
</dbReference>
<feature type="region of interest" description="Disordered" evidence="1">
    <location>
        <begin position="164"/>
        <end position="203"/>
    </location>
</feature>